<dbReference type="PROSITE" id="PS00093">
    <property type="entry name" value="N4_MTASE"/>
    <property type="match status" value="1"/>
</dbReference>
<reference evidence="8" key="1">
    <citation type="journal article" date="2020" name="Nature">
        <title>Giant virus diversity and host interactions through global metagenomics.</title>
        <authorList>
            <person name="Schulz F."/>
            <person name="Roux S."/>
            <person name="Paez-Espino D."/>
            <person name="Jungbluth S."/>
            <person name="Walsh D.A."/>
            <person name="Denef V.J."/>
            <person name="McMahon K.D."/>
            <person name="Konstantinidis K.T."/>
            <person name="Eloe-Fadrosh E.A."/>
            <person name="Kyrpides N.C."/>
            <person name="Woyke T."/>
        </authorList>
    </citation>
    <scope>NUCLEOTIDE SEQUENCE</scope>
    <source>
        <strain evidence="8">GVMAG-M-3300018868-6</strain>
    </source>
</reference>
<keyword evidence="4" id="KW-0808">Transferase</keyword>
<dbReference type="GO" id="GO:0009307">
    <property type="term" value="P:DNA restriction-modification system"/>
    <property type="evidence" value="ECO:0007669"/>
    <property type="project" value="UniProtKB-KW"/>
</dbReference>
<keyword evidence="5" id="KW-0949">S-adenosyl-L-methionine</keyword>
<evidence type="ECO:0000256" key="2">
    <source>
        <dbReference type="ARBA" id="ARBA00012185"/>
    </source>
</evidence>
<dbReference type="GO" id="GO:0003677">
    <property type="term" value="F:DNA binding"/>
    <property type="evidence" value="ECO:0007669"/>
    <property type="project" value="InterPro"/>
</dbReference>
<dbReference type="SUPFAM" id="SSF53335">
    <property type="entry name" value="S-adenosyl-L-methionine-dependent methyltransferases"/>
    <property type="match status" value="1"/>
</dbReference>
<keyword evidence="3" id="KW-0489">Methyltransferase</keyword>
<evidence type="ECO:0000256" key="6">
    <source>
        <dbReference type="ARBA" id="ARBA00022747"/>
    </source>
</evidence>
<evidence type="ECO:0000256" key="4">
    <source>
        <dbReference type="ARBA" id="ARBA00022679"/>
    </source>
</evidence>
<comment type="catalytic activity">
    <reaction evidence="7">
        <text>a 2'-deoxycytidine in DNA + S-adenosyl-L-methionine = an N(4)-methyl-2'-deoxycytidine in DNA + S-adenosyl-L-homocysteine + H(+)</text>
        <dbReference type="Rhea" id="RHEA:16857"/>
        <dbReference type="Rhea" id="RHEA-COMP:11369"/>
        <dbReference type="Rhea" id="RHEA-COMP:13674"/>
        <dbReference type="ChEBI" id="CHEBI:15378"/>
        <dbReference type="ChEBI" id="CHEBI:57856"/>
        <dbReference type="ChEBI" id="CHEBI:59789"/>
        <dbReference type="ChEBI" id="CHEBI:85452"/>
        <dbReference type="ChEBI" id="CHEBI:137933"/>
        <dbReference type="EC" id="2.1.1.113"/>
    </reaction>
</comment>
<organism evidence="8">
    <name type="scientific">viral metagenome</name>
    <dbReference type="NCBI Taxonomy" id="1070528"/>
    <lineage>
        <taxon>unclassified sequences</taxon>
        <taxon>metagenomes</taxon>
        <taxon>organismal metagenomes</taxon>
    </lineage>
</organism>
<evidence type="ECO:0000256" key="3">
    <source>
        <dbReference type="ARBA" id="ARBA00022603"/>
    </source>
</evidence>
<evidence type="ECO:0000256" key="7">
    <source>
        <dbReference type="ARBA" id="ARBA00049120"/>
    </source>
</evidence>
<dbReference type="InterPro" id="IPR017985">
    <property type="entry name" value="MeTrfase_CN4_CS"/>
</dbReference>
<sequence length="306" mass="35549">MSSNVLGITIERAEYTPEQKERIVKQLLNGGDPREDFERLRNNDVTVAFSPRGLDVVNAFTLVERLNTVAKTGISFYDLWRNKAKFKAKPYVAKMISNYAKTKGVGENDIKMWFRIYNLYYGAISVFRPSIAMTVYQRFAPASVLDFTMGWGGRLVGACALDVPHYIGIDSNTNLREPYRKMVSFLKPLSTTKTKLIFRDALSVDYTALEYDMVLTSPPYFNIERYANQQNRSKEEWISEFYEPLFSKTFAGMKRGGHYCLNIPEEIYRAVALPLFGCPSHRIAMPKYKRQQTEEYKEWIYVWRKN</sequence>
<protein>
    <recommendedName>
        <fullName evidence="2">site-specific DNA-methyltransferase (cytosine-N(4)-specific)</fullName>
        <ecNumber evidence="2">2.1.1.113</ecNumber>
    </recommendedName>
</protein>
<evidence type="ECO:0000313" key="8">
    <source>
        <dbReference type="EMBL" id="QHS95742.1"/>
    </source>
</evidence>
<dbReference type="InterPro" id="IPR029063">
    <property type="entry name" value="SAM-dependent_MTases_sf"/>
</dbReference>
<name>A0A6C0BUM6_9ZZZZ</name>
<dbReference type="EMBL" id="MN739256">
    <property type="protein sequence ID" value="QHS95742.1"/>
    <property type="molecule type" value="Genomic_DNA"/>
</dbReference>
<dbReference type="Gene3D" id="3.40.50.150">
    <property type="entry name" value="Vaccinia Virus protein VP39"/>
    <property type="match status" value="1"/>
</dbReference>
<keyword evidence="6" id="KW-0680">Restriction system</keyword>
<comment type="similarity">
    <text evidence="1">Belongs to the N(4)/N(6)-methyltransferase family. N(4) subfamily.</text>
</comment>
<evidence type="ECO:0000256" key="1">
    <source>
        <dbReference type="ARBA" id="ARBA00010203"/>
    </source>
</evidence>
<dbReference type="AlphaFoldDB" id="A0A6C0BUM6"/>
<accession>A0A6C0BUM6</accession>
<dbReference type="EC" id="2.1.1.113" evidence="2"/>
<proteinExistence type="inferred from homology"/>
<evidence type="ECO:0000256" key="5">
    <source>
        <dbReference type="ARBA" id="ARBA00022691"/>
    </source>
</evidence>
<dbReference type="GO" id="GO:0015667">
    <property type="term" value="F:site-specific DNA-methyltransferase (cytosine-N4-specific) activity"/>
    <property type="evidence" value="ECO:0007669"/>
    <property type="project" value="UniProtKB-EC"/>
</dbReference>
<dbReference type="GO" id="GO:0032259">
    <property type="term" value="P:methylation"/>
    <property type="evidence" value="ECO:0007669"/>
    <property type="project" value="UniProtKB-KW"/>
</dbReference>